<protein>
    <submittedName>
        <fullName evidence="2">Elongation factor Tu</fullName>
    </submittedName>
</protein>
<dbReference type="GO" id="GO:0003924">
    <property type="term" value="F:GTPase activity"/>
    <property type="evidence" value="ECO:0007669"/>
    <property type="project" value="InterPro"/>
</dbReference>
<dbReference type="GO" id="GO:0005829">
    <property type="term" value="C:cytosol"/>
    <property type="evidence" value="ECO:0007669"/>
    <property type="project" value="TreeGrafter"/>
</dbReference>
<dbReference type="PANTHER" id="PTHR43721:SF22">
    <property type="entry name" value="ELONGATION FACTOR TU, MITOCHONDRIAL"/>
    <property type="match status" value="1"/>
</dbReference>
<dbReference type="GO" id="GO:0005525">
    <property type="term" value="F:GTP binding"/>
    <property type="evidence" value="ECO:0007669"/>
    <property type="project" value="InterPro"/>
</dbReference>
<dbReference type="Pfam" id="PF00009">
    <property type="entry name" value="GTP_EFTU"/>
    <property type="match status" value="1"/>
</dbReference>
<comment type="caution">
    <text evidence="2">The sequence shown here is derived from an EMBL/GenBank/DDBJ whole genome shotgun (WGS) entry which is preliminary data.</text>
</comment>
<keyword evidence="2" id="KW-0648">Protein biosynthesis</keyword>
<reference evidence="2" key="2">
    <citation type="journal article" date="2021" name="PeerJ">
        <title>Extensive microbial diversity within the chicken gut microbiome revealed by metagenomics and culture.</title>
        <authorList>
            <person name="Gilroy R."/>
            <person name="Ravi A."/>
            <person name="Getino M."/>
            <person name="Pursley I."/>
            <person name="Horton D.L."/>
            <person name="Alikhan N.F."/>
            <person name="Baker D."/>
            <person name="Gharbi K."/>
            <person name="Hall N."/>
            <person name="Watson M."/>
            <person name="Adriaenssens E.M."/>
            <person name="Foster-Nyarko E."/>
            <person name="Jarju S."/>
            <person name="Secka A."/>
            <person name="Antonio M."/>
            <person name="Oren A."/>
            <person name="Chaudhuri R.R."/>
            <person name="La Ragione R."/>
            <person name="Hildebrand F."/>
            <person name="Pallen M.J."/>
        </authorList>
    </citation>
    <scope>NUCLEOTIDE SEQUENCE</scope>
    <source>
        <strain evidence="2">ChiGjej1B1-24693</strain>
    </source>
</reference>
<dbReference type="AlphaFoldDB" id="A0A9D1KM10"/>
<name>A0A9D1KM10_9ACTN</name>
<dbReference type="Gene3D" id="3.40.50.300">
    <property type="entry name" value="P-loop containing nucleotide triphosphate hydrolases"/>
    <property type="match status" value="1"/>
</dbReference>
<gene>
    <name evidence="2" type="ORF">IAA98_09605</name>
</gene>
<feature type="non-terminal residue" evidence="2">
    <location>
        <position position="91"/>
    </location>
</feature>
<dbReference type="InterPro" id="IPR050055">
    <property type="entry name" value="EF-Tu_GTPase"/>
</dbReference>
<organism evidence="2 3">
    <name type="scientific">Candidatus Avipropionibacterium avicola</name>
    <dbReference type="NCBI Taxonomy" id="2840701"/>
    <lineage>
        <taxon>Bacteria</taxon>
        <taxon>Bacillati</taxon>
        <taxon>Actinomycetota</taxon>
        <taxon>Actinomycetes</taxon>
        <taxon>Propionibacteriales</taxon>
        <taxon>Propionibacteriaceae</taxon>
        <taxon>Propionibacteriaceae incertae sedis</taxon>
        <taxon>Candidatus Avipropionibacterium</taxon>
    </lineage>
</organism>
<dbReference type="GO" id="GO:0003746">
    <property type="term" value="F:translation elongation factor activity"/>
    <property type="evidence" value="ECO:0007669"/>
    <property type="project" value="UniProtKB-KW"/>
</dbReference>
<dbReference type="InterPro" id="IPR027417">
    <property type="entry name" value="P-loop_NTPase"/>
</dbReference>
<dbReference type="PRINTS" id="PR00315">
    <property type="entry name" value="ELONGATNFCT"/>
</dbReference>
<reference evidence="2" key="1">
    <citation type="submission" date="2020-10" db="EMBL/GenBank/DDBJ databases">
        <authorList>
            <person name="Gilroy R."/>
        </authorList>
    </citation>
    <scope>NUCLEOTIDE SEQUENCE</scope>
    <source>
        <strain evidence="2">ChiGjej1B1-24693</strain>
    </source>
</reference>
<dbReference type="InterPro" id="IPR000795">
    <property type="entry name" value="T_Tr_GTP-bd_dom"/>
</dbReference>
<evidence type="ECO:0000259" key="1">
    <source>
        <dbReference type="PROSITE" id="PS51722"/>
    </source>
</evidence>
<keyword evidence="2" id="KW-0251">Elongation factor</keyword>
<dbReference type="Proteomes" id="UP000886842">
    <property type="component" value="Unassembled WGS sequence"/>
</dbReference>
<dbReference type="PROSITE" id="PS51722">
    <property type="entry name" value="G_TR_2"/>
    <property type="match status" value="1"/>
</dbReference>
<accession>A0A9D1KM10</accession>
<dbReference type="SUPFAM" id="SSF52540">
    <property type="entry name" value="P-loop containing nucleoside triphosphate hydrolases"/>
    <property type="match status" value="1"/>
</dbReference>
<proteinExistence type="predicted"/>
<feature type="domain" description="Tr-type G" evidence="1">
    <location>
        <begin position="10"/>
        <end position="91"/>
    </location>
</feature>
<dbReference type="PANTHER" id="PTHR43721">
    <property type="entry name" value="ELONGATION FACTOR TU-RELATED"/>
    <property type="match status" value="1"/>
</dbReference>
<dbReference type="EMBL" id="DVLP01000285">
    <property type="protein sequence ID" value="HIT75829.1"/>
    <property type="molecule type" value="Genomic_DNA"/>
</dbReference>
<evidence type="ECO:0000313" key="2">
    <source>
        <dbReference type="EMBL" id="HIT75829.1"/>
    </source>
</evidence>
<sequence>MSKTTYVRTKPHLNIGTMGHVDHGKTTLTAAITKVLAEHGSGAFVPFDRIDRAPEESARGITITISHVEYETATRHYAHVDMPGHADYVKN</sequence>
<evidence type="ECO:0000313" key="3">
    <source>
        <dbReference type="Proteomes" id="UP000886842"/>
    </source>
</evidence>